<feature type="transmembrane region" description="Helical" evidence="8">
    <location>
        <begin position="205"/>
        <end position="228"/>
    </location>
</feature>
<keyword evidence="13" id="KW-0614">Plasmid</keyword>
<dbReference type="Proteomes" id="UP000219050">
    <property type="component" value="Plasmid pDY25-D"/>
</dbReference>
<feature type="compositionally biased region" description="Low complexity" evidence="7">
    <location>
        <begin position="650"/>
        <end position="676"/>
    </location>
</feature>
<evidence type="ECO:0000313" key="13">
    <source>
        <dbReference type="EMBL" id="ATI43955.1"/>
    </source>
</evidence>
<evidence type="ECO:0000256" key="3">
    <source>
        <dbReference type="ARBA" id="ARBA00022553"/>
    </source>
</evidence>
<dbReference type="GO" id="GO:0000155">
    <property type="term" value="F:phosphorelay sensor kinase activity"/>
    <property type="evidence" value="ECO:0007669"/>
    <property type="project" value="InterPro"/>
</dbReference>
<dbReference type="CDD" id="cd00082">
    <property type="entry name" value="HisKA"/>
    <property type="match status" value="1"/>
</dbReference>
<dbReference type="AlphaFoldDB" id="A0A291M5E5"/>
<keyword evidence="8" id="KW-1133">Transmembrane helix</keyword>
<dbReference type="InterPro" id="IPR011006">
    <property type="entry name" value="CheY-like_superfamily"/>
</dbReference>
<feature type="domain" description="Histidine kinase" evidence="9">
    <location>
        <begin position="391"/>
        <end position="623"/>
    </location>
</feature>
<feature type="domain" description="PAS" evidence="11">
    <location>
        <begin position="244"/>
        <end position="315"/>
    </location>
</feature>
<feature type="domain" description="PAC" evidence="12">
    <location>
        <begin position="323"/>
        <end position="373"/>
    </location>
</feature>
<feature type="region of interest" description="Disordered" evidence="7">
    <location>
        <begin position="631"/>
        <end position="681"/>
    </location>
</feature>
<keyword evidence="4" id="KW-0808">Transferase</keyword>
<feature type="compositionally biased region" description="Low complexity" evidence="7">
    <location>
        <begin position="818"/>
        <end position="833"/>
    </location>
</feature>
<comment type="catalytic activity">
    <reaction evidence="1">
        <text>ATP + protein L-histidine = ADP + protein N-phospho-L-histidine.</text>
        <dbReference type="EC" id="2.7.13.3"/>
    </reaction>
</comment>
<dbReference type="PANTHER" id="PTHR43047">
    <property type="entry name" value="TWO-COMPONENT HISTIDINE PROTEIN KINASE"/>
    <property type="match status" value="1"/>
</dbReference>
<keyword evidence="8" id="KW-0472">Membrane</keyword>
<dbReference type="InterPro" id="IPR003594">
    <property type="entry name" value="HATPase_dom"/>
</dbReference>
<dbReference type="PROSITE" id="PS50112">
    <property type="entry name" value="PAS"/>
    <property type="match status" value="1"/>
</dbReference>
<name>A0A291M5E5_9RHOB</name>
<feature type="modified residue" description="4-aspartylphosphate" evidence="6">
    <location>
        <position position="731"/>
    </location>
</feature>
<dbReference type="PROSITE" id="PS50109">
    <property type="entry name" value="HIS_KIN"/>
    <property type="match status" value="1"/>
</dbReference>
<dbReference type="PROSITE" id="PS50113">
    <property type="entry name" value="PAC"/>
    <property type="match status" value="1"/>
</dbReference>
<dbReference type="Pfam" id="PF02518">
    <property type="entry name" value="HATPase_c"/>
    <property type="match status" value="1"/>
</dbReference>
<evidence type="ECO:0000256" key="4">
    <source>
        <dbReference type="ARBA" id="ARBA00022679"/>
    </source>
</evidence>
<evidence type="ECO:0000313" key="14">
    <source>
        <dbReference type="Proteomes" id="UP000219050"/>
    </source>
</evidence>
<dbReference type="EC" id="2.7.13.3" evidence="2"/>
<dbReference type="InterPro" id="IPR000700">
    <property type="entry name" value="PAS-assoc_C"/>
</dbReference>
<keyword evidence="14" id="KW-1185">Reference proteome</keyword>
<dbReference type="InterPro" id="IPR036890">
    <property type="entry name" value="HATPase_C_sf"/>
</dbReference>
<dbReference type="GO" id="GO:0006355">
    <property type="term" value="P:regulation of DNA-templated transcription"/>
    <property type="evidence" value="ECO:0007669"/>
    <property type="project" value="InterPro"/>
</dbReference>
<dbReference type="InterPro" id="IPR004358">
    <property type="entry name" value="Sig_transdc_His_kin-like_C"/>
</dbReference>
<evidence type="ECO:0000259" key="12">
    <source>
        <dbReference type="PROSITE" id="PS50113"/>
    </source>
</evidence>
<accession>A0A291M5E5</accession>
<geneLocation type="plasmid" evidence="14">
    <name>pdy25-d</name>
</geneLocation>
<dbReference type="InterPro" id="IPR036097">
    <property type="entry name" value="HisK_dim/P_sf"/>
</dbReference>
<reference evidence="13 14" key="1">
    <citation type="submission" date="2017-05" db="EMBL/GenBank/DDBJ databases">
        <title>Comparative genomic and metabolic analysis of manganese-oxidizing mechanisms in Celeribater manganoxidans DY25T: its adaption to the environment of polymetallic nodule.</title>
        <authorList>
            <person name="Wang X."/>
        </authorList>
    </citation>
    <scope>NUCLEOTIDE SEQUENCE [LARGE SCALE GENOMIC DNA]</scope>
    <source>
        <strain evidence="13 14">DY25</strain>
        <plasmid evidence="14">pdy25-d</plasmid>
    </source>
</reference>
<dbReference type="EMBL" id="CP021408">
    <property type="protein sequence ID" value="ATI43955.1"/>
    <property type="molecule type" value="Genomic_DNA"/>
</dbReference>
<dbReference type="Gene3D" id="3.30.565.10">
    <property type="entry name" value="Histidine kinase-like ATPase, C-terminal domain"/>
    <property type="match status" value="1"/>
</dbReference>
<dbReference type="SMR" id="A0A291M5E5"/>
<evidence type="ECO:0000256" key="2">
    <source>
        <dbReference type="ARBA" id="ARBA00012438"/>
    </source>
</evidence>
<gene>
    <name evidence="13" type="ORF">CBW24_17595</name>
</gene>
<dbReference type="InterPro" id="IPR013767">
    <property type="entry name" value="PAS_fold"/>
</dbReference>
<dbReference type="SMART" id="SM00388">
    <property type="entry name" value="HisKA"/>
    <property type="match status" value="1"/>
</dbReference>
<dbReference type="SMART" id="SM00448">
    <property type="entry name" value="REC"/>
    <property type="match status" value="1"/>
</dbReference>
<evidence type="ECO:0000259" key="10">
    <source>
        <dbReference type="PROSITE" id="PS50110"/>
    </source>
</evidence>
<evidence type="ECO:0000256" key="6">
    <source>
        <dbReference type="PROSITE-ProRule" id="PRU00169"/>
    </source>
</evidence>
<dbReference type="PROSITE" id="PS51257">
    <property type="entry name" value="PROKAR_LIPOPROTEIN"/>
    <property type="match status" value="1"/>
</dbReference>
<dbReference type="SUPFAM" id="SSF47384">
    <property type="entry name" value="Homodimeric domain of signal transducing histidine kinase"/>
    <property type="match status" value="1"/>
</dbReference>
<dbReference type="InterPro" id="IPR035965">
    <property type="entry name" value="PAS-like_dom_sf"/>
</dbReference>
<keyword evidence="5" id="KW-0418">Kinase</keyword>
<dbReference type="Gene3D" id="1.20.120.160">
    <property type="entry name" value="HPT domain"/>
    <property type="match status" value="1"/>
</dbReference>
<evidence type="ECO:0000256" key="8">
    <source>
        <dbReference type="SAM" id="Phobius"/>
    </source>
</evidence>
<dbReference type="KEGG" id="cmag:CBW24_17595"/>
<evidence type="ECO:0000259" key="9">
    <source>
        <dbReference type="PROSITE" id="PS50109"/>
    </source>
</evidence>
<dbReference type="CDD" id="cd17546">
    <property type="entry name" value="REC_hyHK_CKI1_RcsC-like"/>
    <property type="match status" value="1"/>
</dbReference>
<dbReference type="Pfam" id="PF00072">
    <property type="entry name" value="Response_reg"/>
    <property type="match status" value="1"/>
</dbReference>
<evidence type="ECO:0000256" key="5">
    <source>
        <dbReference type="ARBA" id="ARBA00022777"/>
    </source>
</evidence>
<protein>
    <recommendedName>
        <fullName evidence="2">histidine kinase</fullName>
        <ecNumber evidence="2">2.7.13.3</ecNumber>
    </recommendedName>
</protein>
<dbReference type="CDD" id="cd00130">
    <property type="entry name" value="PAS"/>
    <property type="match status" value="1"/>
</dbReference>
<dbReference type="SUPFAM" id="SSF52172">
    <property type="entry name" value="CheY-like"/>
    <property type="match status" value="1"/>
</dbReference>
<organism evidence="13 14">
    <name type="scientific">Pacificitalea manganoxidans</name>
    <dbReference type="NCBI Taxonomy" id="1411902"/>
    <lineage>
        <taxon>Bacteria</taxon>
        <taxon>Pseudomonadati</taxon>
        <taxon>Pseudomonadota</taxon>
        <taxon>Alphaproteobacteria</taxon>
        <taxon>Rhodobacterales</taxon>
        <taxon>Paracoccaceae</taxon>
        <taxon>Pacificitalea</taxon>
    </lineage>
</organism>
<dbReference type="InterPro" id="IPR003661">
    <property type="entry name" value="HisK_dim/P_dom"/>
</dbReference>
<dbReference type="SMART" id="SM00091">
    <property type="entry name" value="PAS"/>
    <property type="match status" value="1"/>
</dbReference>
<dbReference type="InterPro" id="IPR005467">
    <property type="entry name" value="His_kinase_dom"/>
</dbReference>
<dbReference type="InterPro" id="IPR001789">
    <property type="entry name" value="Sig_transdc_resp-reg_receiver"/>
</dbReference>
<dbReference type="InterPro" id="IPR000014">
    <property type="entry name" value="PAS"/>
</dbReference>
<evidence type="ECO:0000256" key="7">
    <source>
        <dbReference type="SAM" id="MobiDB-lite"/>
    </source>
</evidence>
<dbReference type="OrthoDB" id="9801651at2"/>
<dbReference type="InterPro" id="IPR036641">
    <property type="entry name" value="HPT_dom_sf"/>
</dbReference>
<proteinExistence type="predicted"/>
<dbReference type="SUPFAM" id="SSF55785">
    <property type="entry name" value="PYP-like sensor domain (PAS domain)"/>
    <property type="match status" value="1"/>
</dbReference>
<sequence length="947" mass="101684">MMRQMTTDPARATTPRRPRLWRGMLALALVLACLAAAYLSFAVWSYIRNLDTAQQDHAEWVLSQLEVEYLKLDRALDHAIDLAPAATAAAAAGTTAGTGTGPDAAALEELRKRFDILYSRVQVIQAQSHGADHDPAVRRILTVLRGELDALIPLIDSSDSALRQGLGVLTRALARIGDLPREVALASIATAAETMERERHRVAGLLEGMIAVVLLVLLALLVTVIRLFRQTVALDAASQVAEESRLRLDTTLRGSLDAVVVTDDRARILDFNGSAESVFGHLREDALGRDFIDLLIPAPRRAELRGMLNHFHNTRETTWADKGRREAWMLHRDGRVFPVEMSVSLARIKSGPVFVSYIRDITDKKEKEAEIIRTRDEALAAYREKSRFFAMMSHEMRTPMNGVLSALQLLADSPLDAEQRGFVAAASTSGDILLGHINDVLAIERAEAGEGRGEDSLQPCDPAALARTMIATMEPLAQVSGARLHLQRDGLAGLDGRWVRSDPRALQQILVNLLSNAIKFAPGGDVTLEAGFHDSTAQTGVAPARPLLRLEVRDTGVGIPEAEQARIFEDFVSLDSRYERRTGGTGLGLGIVRRLVGRLGGEITCQSAPGQGARFRVDLPVDPCAPETTELERTAQDGAPAPDLPASPVSAEAEAGHSRAGARGAGNSEAGNSGTGQVTPRQLLLVDDNEINRDLLGVMLRRMGHEVTLAPGGAEAIALAAAHRYDAILMDISMPGISGVQATRTIQSAADSRNRATPIIAVTAHALPHEREEFRAAGMTGFLQKPVDRAALAQSIADLPLPANAAARAAPSERPDLAPDLAPDPIHAPALAPAAPPQPPVLNDTQVADLTELLGTAQLRERLARLEGQIDHDLPALQQATATEDIQARAHALAGICGMFGIERLHIRLKAIETACKAGDRGAAQAQMPPLAAAWEEARAAWHARLG</sequence>
<dbReference type="Gene3D" id="1.10.287.130">
    <property type="match status" value="1"/>
</dbReference>
<dbReference type="Gene3D" id="3.30.450.20">
    <property type="entry name" value="PAS domain"/>
    <property type="match status" value="1"/>
</dbReference>
<dbReference type="NCBIfam" id="TIGR00229">
    <property type="entry name" value="sensory_box"/>
    <property type="match status" value="1"/>
</dbReference>
<dbReference type="Pfam" id="PF00989">
    <property type="entry name" value="PAS"/>
    <property type="match status" value="1"/>
</dbReference>
<feature type="domain" description="Response regulatory" evidence="10">
    <location>
        <begin position="682"/>
        <end position="800"/>
    </location>
</feature>
<dbReference type="PRINTS" id="PR00344">
    <property type="entry name" value="BCTRLSENSOR"/>
</dbReference>
<evidence type="ECO:0000256" key="1">
    <source>
        <dbReference type="ARBA" id="ARBA00000085"/>
    </source>
</evidence>
<dbReference type="Pfam" id="PF00512">
    <property type="entry name" value="HisKA"/>
    <property type="match status" value="1"/>
</dbReference>
<dbReference type="PROSITE" id="PS50110">
    <property type="entry name" value="RESPONSE_REGULATORY"/>
    <property type="match status" value="1"/>
</dbReference>
<evidence type="ECO:0000259" key="11">
    <source>
        <dbReference type="PROSITE" id="PS50112"/>
    </source>
</evidence>
<dbReference type="SUPFAM" id="SSF55874">
    <property type="entry name" value="ATPase domain of HSP90 chaperone/DNA topoisomerase II/histidine kinase"/>
    <property type="match status" value="1"/>
</dbReference>
<dbReference type="SUPFAM" id="SSF47226">
    <property type="entry name" value="Histidine-containing phosphotransfer domain, HPT domain"/>
    <property type="match status" value="1"/>
</dbReference>
<dbReference type="Gene3D" id="3.40.50.2300">
    <property type="match status" value="1"/>
</dbReference>
<feature type="region of interest" description="Disordered" evidence="7">
    <location>
        <begin position="806"/>
        <end position="834"/>
    </location>
</feature>
<keyword evidence="3 6" id="KW-0597">Phosphoprotein</keyword>
<dbReference type="SMART" id="SM00387">
    <property type="entry name" value="HATPase_c"/>
    <property type="match status" value="1"/>
</dbReference>
<keyword evidence="8" id="KW-0812">Transmembrane</keyword>